<evidence type="ECO:0000313" key="2">
    <source>
        <dbReference type="Proteomes" id="UP000216008"/>
    </source>
</evidence>
<name>A0A267M883_LACJH</name>
<reference evidence="1 2" key="1">
    <citation type="submission" date="2017-05" db="EMBL/GenBank/DDBJ databases">
        <title>Lactobacillus johnsonii from commercial turkeys.</title>
        <authorList>
            <person name="Johnson T.J."/>
            <person name="Youmans B."/>
        </authorList>
    </citation>
    <scope>NUCLEOTIDE SEQUENCE [LARGE SCALE GENOMIC DNA]</scope>
    <source>
        <strain evidence="1 2">UMNLJ114</strain>
    </source>
</reference>
<dbReference type="RefSeq" id="WP_095182665.1">
    <property type="nucleotide sequence ID" value="NZ_NIBC01000035.1"/>
</dbReference>
<proteinExistence type="predicted"/>
<sequence>MIFEIDSVKSPFYEEGELSRHYLSKLAEAGFNLMKSKDEFGDSIYKIHLKNLSDLQLLHKTVNHDLIISFPESKPVPEKTMSILCDSDDEPQLLIYDYWIE</sequence>
<dbReference type="AlphaFoldDB" id="A0A267M883"/>
<evidence type="ECO:0000313" key="1">
    <source>
        <dbReference type="EMBL" id="PAB55786.1"/>
    </source>
</evidence>
<dbReference type="EMBL" id="NIBD01000019">
    <property type="protein sequence ID" value="PAB55786.1"/>
    <property type="molecule type" value="Genomic_DNA"/>
</dbReference>
<organism evidence="1 2">
    <name type="scientific">Lactobacillus johnsonii</name>
    <dbReference type="NCBI Taxonomy" id="33959"/>
    <lineage>
        <taxon>Bacteria</taxon>
        <taxon>Bacillati</taxon>
        <taxon>Bacillota</taxon>
        <taxon>Bacilli</taxon>
        <taxon>Lactobacillales</taxon>
        <taxon>Lactobacillaceae</taxon>
        <taxon>Lactobacillus</taxon>
    </lineage>
</organism>
<dbReference type="Proteomes" id="UP000216008">
    <property type="component" value="Unassembled WGS sequence"/>
</dbReference>
<gene>
    <name evidence="1" type="ORF">A3Q24_03450</name>
</gene>
<accession>A0A267M883</accession>
<protein>
    <submittedName>
        <fullName evidence="1">Uncharacterized protein</fullName>
    </submittedName>
</protein>
<comment type="caution">
    <text evidence="1">The sequence shown here is derived from an EMBL/GenBank/DDBJ whole genome shotgun (WGS) entry which is preliminary data.</text>
</comment>